<keyword evidence="4" id="KW-0378">Hydrolase</keyword>
<dbReference type="Pfam" id="PF01966">
    <property type="entry name" value="HD"/>
    <property type="match status" value="1"/>
</dbReference>
<dbReference type="EMBL" id="CP036150">
    <property type="protein sequence ID" value="QEN07763.1"/>
    <property type="molecule type" value="Genomic_DNA"/>
</dbReference>
<comment type="catalytic activity">
    <reaction evidence="6">
        <text>P(1),P(4)-bis(5'-adenosyl) tetraphosphate + H2O = 2 ADP + 2 H(+)</text>
        <dbReference type="Rhea" id="RHEA:24252"/>
        <dbReference type="ChEBI" id="CHEBI:15377"/>
        <dbReference type="ChEBI" id="CHEBI:15378"/>
        <dbReference type="ChEBI" id="CHEBI:58141"/>
        <dbReference type="ChEBI" id="CHEBI:456216"/>
        <dbReference type="EC" id="3.6.1.41"/>
    </reaction>
</comment>
<feature type="domain" description="HD/PDEase" evidence="7">
    <location>
        <begin position="15"/>
        <end position="143"/>
    </location>
</feature>
<dbReference type="PANTHER" id="PTHR35795:SF1">
    <property type="entry name" value="BIS(5'-NUCLEOSYL)-TETRAPHOSPHATASE, SYMMETRICAL"/>
    <property type="match status" value="1"/>
</dbReference>
<evidence type="ECO:0000256" key="3">
    <source>
        <dbReference type="ARBA" id="ARBA00022741"/>
    </source>
</evidence>
<evidence type="ECO:0000313" key="9">
    <source>
        <dbReference type="Proteomes" id="UP000324209"/>
    </source>
</evidence>
<proteinExistence type="predicted"/>
<evidence type="ECO:0000256" key="4">
    <source>
        <dbReference type="ARBA" id="ARBA00022801"/>
    </source>
</evidence>
<dbReference type="GO" id="GO:0046872">
    <property type="term" value="F:metal ion binding"/>
    <property type="evidence" value="ECO:0007669"/>
    <property type="project" value="UniProtKB-KW"/>
</dbReference>
<dbReference type="Proteomes" id="UP000324209">
    <property type="component" value="Chromosome"/>
</dbReference>
<keyword evidence="9" id="KW-1185">Reference proteome</keyword>
<dbReference type="InterPro" id="IPR006674">
    <property type="entry name" value="HD_domain"/>
</dbReference>
<dbReference type="EC" id="3.6.1.41" evidence="1"/>
<keyword evidence="3" id="KW-0547">Nucleotide-binding</keyword>
<evidence type="ECO:0000256" key="6">
    <source>
        <dbReference type="ARBA" id="ARBA00049417"/>
    </source>
</evidence>
<dbReference type="GO" id="GO:0000166">
    <property type="term" value="F:nucleotide binding"/>
    <property type="evidence" value="ECO:0007669"/>
    <property type="project" value="UniProtKB-KW"/>
</dbReference>
<dbReference type="Gene3D" id="1.10.3210.10">
    <property type="entry name" value="Hypothetical protein af1432"/>
    <property type="match status" value="1"/>
</dbReference>
<dbReference type="CDD" id="cd00077">
    <property type="entry name" value="HDc"/>
    <property type="match status" value="1"/>
</dbReference>
<name>A0A5C1QHZ9_9SPIO</name>
<reference evidence="8 9" key="1">
    <citation type="submission" date="2019-02" db="EMBL/GenBank/DDBJ databases">
        <title>Complete Genome Sequence and Methylome Analysis of free living Spirochaetas.</title>
        <authorList>
            <person name="Fomenkov A."/>
            <person name="Dubinina G."/>
            <person name="Leshcheva N."/>
            <person name="Mikheeva N."/>
            <person name="Grabovich M."/>
            <person name="Vincze T."/>
            <person name="Roberts R.J."/>
        </authorList>
    </citation>
    <scope>NUCLEOTIDE SEQUENCE [LARGE SCALE GENOMIC DNA]</scope>
    <source>
        <strain evidence="8 9">K2</strain>
    </source>
</reference>
<evidence type="ECO:0000256" key="1">
    <source>
        <dbReference type="ARBA" id="ARBA00012506"/>
    </source>
</evidence>
<organism evidence="8 9">
    <name type="scientific">Oceanispirochaeta crateris</name>
    <dbReference type="NCBI Taxonomy" id="2518645"/>
    <lineage>
        <taxon>Bacteria</taxon>
        <taxon>Pseudomonadati</taxon>
        <taxon>Spirochaetota</taxon>
        <taxon>Spirochaetia</taxon>
        <taxon>Spirochaetales</taxon>
        <taxon>Spirochaetaceae</taxon>
        <taxon>Oceanispirochaeta</taxon>
    </lineage>
</organism>
<dbReference type="GO" id="GO:0008803">
    <property type="term" value="F:bis(5'-nucleosyl)-tetraphosphatase (symmetrical) activity"/>
    <property type="evidence" value="ECO:0007669"/>
    <property type="project" value="UniProtKB-EC"/>
</dbReference>
<dbReference type="SMART" id="SM00471">
    <property type="entry name" value="HDc"/>
    <property type="match status" value="1"/>
</dbReference>
<dbReference type="PANTHER" id="PTHR35795">
    <property type="entry name" value="SLR1885 PROTEIN"/>
    <property type="match status" value="1"/>
</dbReference>
<evidence type="ECO:0000313" key="8">
    <source>
        <dbReference type="EMBL" id="QEN07763.1"/>
    </source>
</evidence>
<keyword evidence="2" id="KW-0479">Metal-binding</keyword>
<dbReference type="InterPro" id="IPR003607">
    <property type="entry name" value="HD/PDEase_dom"/>
</dbReference>
<dbReference type="OrthoDB" id="5295945at2"/>
<dbReference type="InterPro" id="IPR051094">
    <property type="entry name" value="Diverse_Catalytic_Enzymes"/>
</dbReference>
<dbReference type="AlphaFoldDB" id="A0A5C1QHZ9"/>
<protein>
    <recommendedName>
        <fullName evidence="1">bis(5'-nucleosyl)-tetraphosphatase (symmetrical)</fullName>
        <ecNumber evidence="1">3.6.1.41</ecNumber>
    </recommendedName>
</protein>
<dbReference type="KEGG" id="ock:EXM22_07085"/>
<evidence type="ECO:0000259" key="7">
    <source>
        <dbReference type="SMART" id="SM00471"/>
    </source>
</evidence>
<accession>A0A5C1QHZ9</accession>
<evidence type="ECO:0000256" key="2">
    <source>
        <dbReference type="ARBA" id="ARBA00022723"/>
    </source>
</evidence>
<gene>
    <name evidence="8" type="ORF">EXM22_07085</name>
</gene>
<sequence>MVCEQDLISEGQRMLSKSRWEHSLRTADYAVFMADHYGLPHETVRLAALAHDLAREKPADIIVKWALLDQNTLSEYHLAHPVLLHGFASAWYLREHFALTDDSLLNAVRYHTTGHPDLDASGLIVFAADYMEPGRTHLTDLTRKNLLILSLEELVLAILDAMKLHLVSKGLDLSPDSRELSHRLKKRYNHGL</sequence>
<dbReference type="SUPFAM" id="SSF109604">
    <property type="entry name" value="HD-domain/PDEase-like"/>
    <property type="match status" value="1"/>
</dbReference>
<dbReference type="InterPro" id="IPR005249">
    <property type="entry name" value="YqeK"/>
</dbReference>
<dbReference type="NCBIfam" id="TIGR00488">
    <property type="entry name" value="bis(5'-nucleosyl)-tetraphosphatase (symmetrical) YqeK"/>
    <property type="match status" value="1"/>
</dbReference>
<evidence type="ECO:0000256" key="5">
    <source>
        <dbReference type="ARBA" id="ARBA00023004"/>
    </source>
</evidence>
<keyword evidence="5" id="KW-0408">Iron</keyword>